<reference evidence="2" key="1">
    <citation type="submission" date="2016-07" db="EMBL/GenBank/DDBJ databases">
        <authorList>
            <person name="Florea S."/>
            <person name="Webb J.S."/>
            <person name="Jaromczyk J."/>
            <person name="Schardl C.L."/>
        </authorList>
    </citation>
    <scope>NUCLEOTIDE SEQUENCE [LARGE SCALE GENOMIC DNA]</scope>
    <source>
        <strain evidence="2">1YdBTEX2</strain>
    </source>
</reference>
<dbReference type="Proteomes" id="UP000245431">
    <property type="component" value="Chromosome PVE_r1"/>
</dbReference>
<sequence length="121" mass="13085">MLIVSAKGSGQATGAEYLIGVCLAMASAFFYAVAAAITKRLKDLPWAPMGITSKVLIGAVATWCAGHDDQPSAARWNPPCFNPLLDDGALRRRKSQLFFITFQHGLEDLGAAPTQERYFHS</sequence>
<dbReference type="RefSeq" id="WP_226926383.1">
    <property type="nucleotide sequence ID" value="NZ_AOUH01000011.1"/>
</dbReference>
<dbReference type="EMBL" id="LT599583">
    <property type="protein sequence ID" value="SBW81160.1"/>
    <property type="molecule type" value="Genomic_DNA"/>
</dbReference>
<evidence type="ECO:0008006" key="3">
    <source>
        <dbReference type="Google" id="ProtNLM"/>
    </source>
</evidence>
<dbReference type="AlphaFoldDB" id="A0A1D3JYK7"/>
<protein>
    <recommendedName>
        <fullName evidence="3">EamA domain-containing protein</fullName>
    </recommendedName>
</protein>
<proteinExistence type="predicted"/>
<gene>
    <name evidence="1" type="ORF">PVE_R1G3278</name>
</gene>
<name>A0A1D3JYK7_PSEVE</name>
<accession>A0A1D3JYK7</accession>
<evidence type="ECO:0000313" key="1">
    <source>
        <dbReference type="EMBL" id="SBW81160.1"/>
    </source>
</evidence>
<evidence type="ECO:0000313" key="2">
    <source>
        <dbReference type="Proteomes" id="UP000245431"/>
    </source>
</evidence>
<organism evidence="1 2">
    <name type="scientific">Pseudomonas veronii 1YdBTEX2</name>
    <dbReference type="NCBI Taxonomy" id="1295141"/>
    <lineage>
        <taxon>Bacteria</taxon>
        <taxon>Pseudomonadati</taxon>
        <taxon>Pseudomonadota</taxon>
        <taxon>Gammaproteobacteria</taxon>
        <taxon>Pseudomonadales</taxon>
        <taxon>Pseudomonadaceae</taxon>
        <taxon>Pseudomonas</taxon>
    </lineage>
</organism>